<proteinExistence type="predicted"/>
<evidence type="ECO:0000313" key="1">
    <source>
        <dbReference type="EMBL" id="SDF16121.1"/>
    </source>
</evidence>
<dbReference type="STRING" id="670482.SAMN04488542_106137"/>
<dbReference type="AlphaFoldDB" id="A0A1G7ITW0"/>
<dbReference type="RefSeq" id="WP_245742298.1">
    <property type="nucleotide sequence ID" value="NZ_FNBG01000006.1"/>
</dbReference>
<dbReference type="EMBL" id="FNBG01000006">
    <property type="protein sequence ID" value="SDF16121.1"/>
    <property type="molecule type" value="Genomic_DNA"/>
</dbReference>
<keyword evidence="2" id="KW-1185">Reference proteome</keyword>
<evidence type="ECO:0000313" key="2">
    <source>
        <dbReference type="Proteomes" id="UP000198972"/>
    </source>
</evidence>
<gene>
    <name evidence="1" type="ORF">SAMN04488542_106137</name>
</gene>
<organism evidence="1 2">
    <name type="scientific">Fontibacillus panacisegetis</name>
    <dbReference type="NCBI Taxonomy" id="670482"/>
    <lineage>
        <taxon>Bacteria</taxon>
        <taxon>Bacillati</taxon>
        <taxon>Bacillota</taxon>
        <taxon>Bacilli</taxon>
        <taxon>Bacillales</taxon>
        <taxon>Paenibacillaceae</taxon>
        <taxon>Fontibacillus</taxon>
    </lineage>
</organism>
<protein>
    <submittedName>
        <fullName evidence="1">Uncharacterized protein</fullName>
    </submittedName>
</protein>
<reference evidence="1 2" key="1">
    <citation type="submission" date="2016-10" db="EMBL/GenBank/DDBJ databases">
        <authorList>
            <person name="de Groot N.N."/>
        </authorList>
    </citation>
    <scope>NUCLEOTIDE SEQUENCE [LARGE SCALE GENOMIC DNA]</scope>
    <source>
        <strain evidence="1 2">DSM 28129</strain>
    </source>
</reference>
<accession>A0A1G7ITW0</accession>
<sequence>MKPTGLIRDEGLLGAIRIVRNGLKKENRTQFKKMFSFFNTSGKDLQYIAVCSRKND</sequence>
<name>A0A1G7ITW0_9BACL</name>
<dbReference type="Proteomes" id="UP000198972">
    <property type="component" value="Unassembled WGS sequence"/>
</dbReference>